<evidence type="ECO:0000313" key="2">
    <source>
        <dbReference type="Proteomes" id="UP000814140"/>
    </source>
</evidence>
<dbReference type="Proteomes" id="UP000814140">
    <property type="component" value="Unassembled WGS sequence"/>
</dbReference>
<proteinExistence type="predicted"/>
<sequence>MPSRRSTLSSVARLRRSSSARVLTGKAGSDVSRGSDVQPSFNVDDLSKTQIHLSTSSPANGAAPDFPGVVMNESRDVATTVPSAKTNVGVLLRIFHINYRMRAYRERWHDAMRNTARATHLVRETATHCVQNGARSSSDLPGDVRALAETLIRDIETVHATLLRYHGQSKWAQLRLCVVQSDVFKRLDECELAVKSAVEKWNSLLVSLGIDQNAIFPVQAALVSTVA</sequence>
<comment type="caution">
    <text evidence="1">The sequence shown here is derived from an EMBL/GenBank/DDBJ whole genome shotgun (WGS) entry which is preliminary data.</text>
</comment>
<reference evidence="1" key="2">
    <citation type="journal article" date="2022" name="New Phytol.">
        <title>Evolutionary transition to the ectomycorrhizal habit in the genomes of a hyperdiverse lineage of mushroom-forming fungi.</title>
        <authorList>
            <person name="Looney B."/>
            <person name="Miyauchi S."/>
            <person name="Morin E."/>
            <person name="Drula E."/>
            <person name="Courty P.E."/>
            <person name="Kohler A."/>
            <person name="Kuo A."/>
            <person name="LaButti K."/>
            <person name="Pangilinan J."/>
            <person name="Lipzen A."/>
            <person name="Riley R."/>
            <person name="Andreopoulos W."/>
            <person name="He G."/>
            <person name="Johnson J."/>
            <person name="Nolan M."/>
            <person name="Tritt A."/>
            <person name="Barry K.W."/>
            <person name="Grigoriev I.V."/>
            <person name="Nagy L.G."/>
            <person name="Hibbett D."/>
            <person name="Henrissat B."/>
            <person name="Matheny P.B."/>
            <person name="Labbe J."/>
            <person name="Martin F.M."/>
        </authorList>
    </citation>
    <scope>NUCLEOTIDE SEQUENCE</scope>
    <source>
        <strain evidence="1">HHB10654</strain>
    </source>
</reference>
<dbReference type="EMBL" id="MU277258">
    <property type="protein sequence ID" value="KAI0056757.1"/>
    <property type="molecule type" value="Genomic_DNA"/>
</dbReference>
<reference evidence="1" key="1">
    <citation type="submission" date="2021-03" db="EMBL/GenBank/DDBJ databases">
        <authorList>
            <consortium name="DOE Joint Genome Institute"/>
            <person name="Ahrendt S."/>
            <person name="Looney B.P."/>
            <person name="Miyauchi S."/>
            <person name="Morin E."/>
            <person name="Drula E."/>
            <person name="Courty P.E."/>
            <person name="Chicoki N."/>
            <person name="Fauchery L."/>
            <person name="Kohler A."/>
            <person name="Kuo A."/>
            <person name="Labutti K."/>
            <person name="Pangilinan J."/>
            <person name="Lipzen A."/>
            <person name="Riley R."/>
            <person name="Andreopoulos W."/>
            <person name="He G."/>
            <person name="Johnson J."/>
            <person name="Barry K.W."/>
            <person name="Grigoriev I.V."/>
            <person name="Nagy L."/>
            <person name="Hibbett D."/>
            <person name="Henrissat B."/>
            <person name="Matheny P.B."/>
            <person name="Labbe J."/>
            <person name="Martin F."/>
        </authorList>
    </citation>
    <scope>NUCLEOTIDE SEQUENCE</scope>
    <source>
        <strain evidence="1">HHB10654</strain>
    </source>
</reference>
<protein>
    <submittedName>
        <fullName evidence="1">Uncharacterized protein</fullName>
    </submittedName>
</protein>
<gene>
    <name evidence="1" type="ORF">BV25DRAFT_1831850</name>
</gene>
<organism evidence="1 2">
    <name type="scientific">Artomyces pyxidatus</name>
    <dbReference type="NCBI Taxonomy" id="48021"/>
    <lineage>
        <taxon>Eukaryota</taxon>
        <taxon>Fungi</taxon>
        <taxon>Dikarya</taxon>
        <taxon>Basidiomycota</taxon>
        <taxon>Agaricomycotina</taxon>
        <taxon>Agaricomycetes</taxon>
        <taxon>Russulales</taxon>
        <taxon>Auriscalpiaceae</taxon>
        <taxon>Artomyces</taxon>
    </lineage>
</organism>
<name>A0ACB8SKL7_9AGAM</name>
<evidence type="ECO:0000313" key="1">
    <source>
        <dbReference type="EMBL" id="KAI0056757.1"/>
    </source>
</evidence>
<accession>A0ACB8SKL7</accession>
<keyword evidence="2" id="KW-1185">Reference proteome</keyword>